<dbReference type="EMBL" id="JAATIS010003638">
    <property type="protein sequence ID" value="KAG2463503.1"/>
    <property type="molecule type" value="Genomic_DNA"/>
</dbReference>
<sequence length="317" mass="35544">MASTVRDLLLQSLNELETSHLRSFRGRLSDHVLKDGAKIPRAVIEEAEDRDSLADLLIRSCTEAKAVRVMVAVLERCCFNNEAKNLLKRAHENRRLQRQKLPVPRAGDSKSSSGNEENPKEEETIPDECPPSLLQDGSEIQNPSLESQASEDQDSLPLDKEVLNRLEEKLLHILNTGTERELKSLQLIGEKKVSLILGGRKMLTKYTKNVNQPSNLVVTERQTAILNCSISTVFFKGTVSWFRVTQDGKEQVYPSKSNLRYKDRVHLDSEAFRTNGEATITILNVSQSDSGVYICQIQEVMAQNIQGNGTLLTVLCE</sequence>
<evidence type="ECO:0000259" key="4">
    <source>
        <dbReference type="PROSITE" id="PS50824"/>
    </source>
</evidence>
<keyword evidence="2" id="KW-0325">Glycoprotein</keyword>
<dbReference type="Gene3D" id="1.10.533.10">
    <property type="entry name" value="Death Domain, Fas"/>
    <property type="match status" value="1"/>
</dbReference>
<comment type="caution">
    <text evidence="6">The sequence shown here is derived from an EMBL/GenBank/DDBJ whole genome shotgun (WGS) entry which is preliminary data.</text>
</comment>
<feature type="non-terminal residue" evidence="6">
    <location>
        <position position="1"/>
    </location>
</feature>
<feature type="non-terminal residue" evidence="6">
    <location>
        <position position="317"/>
    </location>
</feature>
<dbReference type="PROSITE" id="PS50824">
    <property type="entry name" value="DAPIN"/>
    <property type="match status" value="1"/>
</dbReference>
<dbReference type="SMART" id="SM00406">
    <property type="entry name" value="IGv"/>
    <property type="match status" value="1"/>
</dbReference>
<dbReference type="CDD" id="cd00099">
    <property type="entry name" value="IgV"/>
    <property type="match status" value="1"/>
</dbReference>
<evidence type="ECO:0000313" key="7">
    <source>
        <dbReference type="Proteomes" id="UP000886611"/>
    </source>
</evidence>
<dbReference type="Pfam" id="PF07686">
    <property type="entry name" value="V-set"/>
    <property type="match status" value="1"/>
</dbReference>
<dbReference type="PROSITE" id="PS50835">
    <property type="entry name" value="IG_LIKE"/>
    <property type="match status" value="1"/>
</dbReference>
<dbReference type="Pfam" id="PF02758">
    <property type="entry name" value="PYRIN"/>
    <property type="match status" value="1"/>
</dbReference>
<evidence type="ECO:0000259" key="5">
    <source>
        <dbReference type="PROSITE" id="PS50835"/>
    </source>
</evidence>
<dbReference type="SMART" id="SM00409">
    <property type="entry name" value="IG"/>
    <property type="match status" value="1"/>
</dbReference>
<dbReference type="InterPro" id="IPR004020">
    <property type="entry name" value="DAPIN"/>
</dbReference>
<proteinExistence type="predicted"/>
<feature type="domain" description="Pyrin" evidence="4">
    <location>
        <begin position="1"/>
        <end position="93"/>
    </location>
</feature>
<gene>
    <name evidence="6" type="primary">Kif22_1</name>
    <name evidence="6" type="ORF">GTO96_0002229</name>
</gene>
<accession>A0A8X7X764</accession>
<keyword evidence="1" id="KW-1015">Disulfide bond</keyword>
<dbReference type="InterPro" id="IPR007110">
    <property type="entry name" value="Ig-like_dom"/>
</dbReference>
<evidence type="ECO:0000256" key="3">
    <source>
        <dbReference type="SAM" id="MobiDB-lite"/>
    </source>
</evidence>
<dbReference type="InterPro" id="IPR013106">
    <property type="entry name" value="Ig_V-set"/>
</dbReference>
<dbReference type="InterPro" id="IPR051755">
    <property type="entry name" value="Ig-like_CS_Receptor"/>
</dbReference>
<evidence type="ECO:0000313" key="6">
    <source>
        <dbReference type="EMBL" id="KAG2463503.1"/>
    </source>
</evidence>
<dbReference type="InterPro" id="IPR003599">
    <property type="entry name" value="Ig_sub"/>
</dbReference>
<keyword evidence="7" id="KW-1185">Reference proteome</keyword>
<feature type="compositionally biased region" description="Polar residues" evidence="3">
    <location>
        <begin position="138"/>
        <end position="148"/>
    </location>
</feature>
<reference evidence="6 7" key="1">
    <citation type="journal article" date="2021" name="Cell">
        <title>Tracing the genetic footprints of vertebrate landing in non-teleost ray-finned fishes.</title>
        <authorList>
            <person name="Bi X."/>
            <person name="Wang K."/>
            <person name="Yang L."/>
            <person name="Pan H."/>
            <person name="Jiang H."/>
            <person name="Wei Q."/>
            <person name="Fang M."/>
            <person name="Yu H."/>
            <person name="Zhu C."/>
            <person name="Cai Y."/>
            <person name="He Y."/>
            <person name="Gan X."/>
            <person name="Zeng H."/>
            <person name="Yu D."/>
            <person name="Zhu Y."/>
            <person name="Jiang H."/>
            <person name="Qiu Q."/>
            <person name="Yang H."/>
            <person name="Zhang Y.E."/>
            <person name="Wang W."/>
            <person name="Zhu M."/>
            <person name="He S."/>
            <person name="Zhang G."/>
        </authorList>
    </citation>
    <scope>NUCLEOTIDE SEQUENCE [LARGE SCALE GENOMIC DNA]</scope>
    <source>
        <strain evidence="6">Bchr_013</strain>
    </source>
</reference>
<dbReference type="PANTHER" id="PTHR19971">
    <property type="entry name" value="SIGNAL-REGULATORY PROTEIN BETA"/>
    <property type="match status" value="1"/>
</dbReference>
<feature type="domain" description="Ig-like" evidence="5">
    <location>
        <begin position="207"/>
        <end position="306"/>
    </location>
</feature>
<evidence type="ECO:0000256" key="2">
    <source>
        <dbReference type="ARBA" id="ARBA00023180"/>
    </source>
</evidence>
<organism evidence="6 7">
    <name type="scientific">Polypterus senegalus</name>
    <name type="common">Senegal bichir</name>
    <dbReference type="NCBI Taxonomy" id="55291"/>
    <lineage>
        <taxon>Eukaryota</taxon>
        <taxon>Metazoa</taxon>
        <taxon>Chordata</taxon>
        <taxon>Craniata</taxon>
        <taxon>Vertebrata</taxon>
        <taxon>Euteleostomi</taxon>
        <taxon>Actinopterygii</taxon>
        <taxon>Polypteriformes</taxon>
        <taxon>Polypteridae</taxon>
        <taxon>Polypterus</taxon>
    </lineage>
</organism>
<protein>
    <submittedName>
        <fullName evidence="6">KIF22 protein</fullName>
    </submittedName>
</protein>
<dbReference type="InterPro" id="IPR013783">
    <property type="entry name" value="Ig-like_fold"/>
</dbReference>
<feature type="region of interest" description="Disordered" evidence="3">
    <location>
        <begin position="90"/>
        <end position="156"/>
    </location>
</feature>
<dbReference type="InterPro" id="IPR036179">
    <property type="entry name" value="Ig-like_dom_sf"/>
</dbReference>
<evidence type="ECO:0000256" key="1">
    <source>
        <dbReference type="ARBA" id="ARBA00023157"/>
    </source>
</evidence>
<name>A0A8X7X764_POLSE</name>
<dbReference type="SUPFAM" id="SSF48726">
    <property type="entry name" value="Immunoglobulin"/>
    <property type="match status" value="1"/>
</dbReference>
<dbReference type="SUPFAM" id="SSF47986">
    <property type="entry name" value="DEATH domain"/>
    <property type="match status" value="1"/>
</dbReference>
<dbReference type="Proteomes" id="UP000886611">
    <property type="component" value="Unassembled WGS sequence"/>
</dbReference>
<dbReference type="SMART" id="SM01289">
    <property type="entry name" value="PYRIN"/>
    <property type="match status" value="1"/>
</dbReference>
<dbReference type="InterPro" id="IPR011029">
    <property type="entry name" value="DEATH-like_dom_sf"/>
</dbReference>
<dbReference type="AlphaFoldDB" id="A0A8X7X764"/>
<dbReference type="Gene3D" id="2.60.40.10">
    <property type="entry name" value="Immunoglobulins"/>
    <property type="match status" value="1"/>
</dbReference>
<dbReference type="Gene3D" id="1.10.150.280">
    <property type="entry name" value="AF1531-like domain"/>
    <property type="match status" value="1"/>
</dbReference>